<sequence length="254" mass="29313">MRGHLRALADTLRLPVACSLFFVAASAVTAPSQAYANQELIPTKAEYKASYKKGIPIRGAAVRELKQLKDGSWSYNFDVTSFIVDINERVNFQWVNDYIRPTNYSYERSGWVKDKKATVDFNWDKMSVRNNVENKPWSMTIPEQTLDKLSYQLQLRLDLAKGMTDLVYKVADGGHLKEFVFSVVGEEKLDTRLGKIDCIVVEKVRKPDSDRQTRLWFAKDWNYLLVQMVQIEPDGEKYEIYLEKAKVGDRVIKP</sequence>
<dbReference type="eggNOG" id="COG3170">
    <property type="taxonomic scope" value="Bacteria"/>
</dbReference>
<dbReference type="KEGG" id="hch:HCH_01904"/>
<dbReference type="EMBL" id="CP000155">
    <property type="protein sequence ID" value="ABC28739.1"/>
    <property type="molecule type" value="Genomic_DNA"/>
</dbReference>
<proteinExistence type="predicted"/>
<evidence type="ECO:0000313" key="2">
    <source>
        <dbReference type="EMBL" id="ABC28739.1"/>
    </source>
</evidence>
<gene>
    <name evidence="2" type="ordered locus">HCH_01904</name>
</gene>
<organism evidence="2 3">
    <name type="scientific">Hahella chejuensis (strain KCTC 2396)</name>
    <dbReference type="NCBI Taxonomy" id="349521"/>
    <lineage>
        <taxon>Bacteria</taxon>
        <taxon>Pseudomonadati</taxon>
        <taxon>Pseudomonadota</taxon>
        <taxon>Gammaproteobacteria</taxon>
        <taxon>Oceanospirillales</taxon>
        <taxon>Hahellaceae</taxon>
        <taxon>Hahella</taxon>
    </lineage>
</organism>
<dbReference type="AlphaFoldDB" id="Q2SKT5"/>
<dbReference type="Proteomes" id="UP000000238">
    <property type="component" value="Chromosome"/>
</dbReference>
<dbReference type="STRING" id="349521.HCH_01904"/>
<feature type="chain" id="PRO_5004215609" description="DUF3108 domain-containing protein" evidence="1">
    <location>
        <begin position="37"/>
        <end position="254"/>
    </location>
</feature>
<keyword evidence="3" id="KW-1185">Reference proteome</keyword>
<dbReference type="RefSeq" id="WP_011395810.1">
    <property type="nucleotide sequence ID" value="NC_007645.1"/>
</dbReference>
<keyword evidence="1" id="KW-0732">Signal</keyword>
<evidence type="ECO:0008006" key="4">
    <source>
        <dbReference type="Google" id="ProtNLM"/>
    </source>
</evidence>
<protein>
    <recommendedName>
        <fullName evidence="4">DUF3108 domain-containing protein</fullName>
    </recommendedName>
</protein>
<evidence type="ECO:0000313" key="3">
    <source>
        <dbReference type="Proteomes" id="UP000000238"/>
    </source>
</evidence>
<dbReference type="OrthoDB" id="6007799at2"/>
<name>Q2SKT5_HAHCH</name>
<dbReference type="InterPro" id="IPR021457">
    <property type="entry name" value="DUF3108"/>
</dbReference>
<dbReference type="HOGENOM" id="CLU_063619_2_0_6"/>
<dbReference type="Pfam" id="PF11306">
    <property type="entry name" value="DUF3108"/>
    <property type="match status" value="1"/>
</dbReference>
<evidence type="ECO:0000256" key="1">
    <source>
        <dbReference type="SAM" id="SignalP"/>
    </source>
</evidence>
<feature type="signal peptide" evidence="1">
    <location>
        <begin position="1"/>
        <end position="36"/>
    </location>
</feature>
<accession>Q2SKT5</accession>
<reference evidence="2 3" key="1">
    <citation type="journal article" date="2005" name="Nucleic Acids Res.">
        <title>Genomic blueprint of Hahella chejuensis, a marine microbe producing an algicidal agent.</title>
        <authorList>
            <person name="Jeong H."/>
            <person name="Yim J.H."/>
            <person name="Lee C."/>
            <person name="Choi S.-H."/>
            <person name="Park Y.K."/>
            <person name="Yoon S.H."/>
            <person name="Hur C.-G."/>
            <person name="Kang H.-Y."/>
            <person name="Kim D."/>
            <person name="Lee H.H."/>
            <person name="Park K.H."/>
            <person name="Park S.-H."/>
            <person name="Park H.-S."/>
            <person name="Lee H.K."/>
            <person name="Oh T.K."/>
            <person name="Kim J.F."/>
        </authorList>
    </citation>
    <scope>NUCLEOTIDE SEQUENCE [LARGE SCALE GENOMIC DNA]</scope>
    <source>
        <strain evidence="2 3">KCTC 2396</strain>
    </source>
</reference>